<dbReference type="Proteomes" id="UP000544872">
    <property type="component" value="Unassembled WGS sequence"/>
</dbReference>
<dbReference type="Pfam" id="PF14849">
    <property type="entry name" value="YidC_periplas"/>
    <property type="match status" value="1"/>
</dbReference>
<comment type="subcellular location">
    <subcellularLocation>
        <location evidence="1">Cell inner membrane</location>
        <topology evidence="1">Multi-pass membrane protein</topology>
    </subcellularLocation>
    <subcellularLocation>
        <location evidence="13">Cell membrane</location>
        <topology evidence="13">Multi-pass membrane protein</topology>
    </subcellularLocation>
</comment>
<sequence length="573" mass="63368">MLEQKNLIIAVALSLVIIVGFEFLAPKPPKPVETAAQSQTVTPQPTAIPSVAAPGMPSSVNGLLKDRPALLADSKRVTISTPSLSGSLSLTGSRIDDLTLTGYRETAAADSARIVLLSPKNATDSYYAEFGWVPAVAGMATPGTDTTWTADRDTLTDTAPVTLSWDNGQGLVFKRVISVDRDFLFTITDTVENKSGGDVTLFPYGLVARGYTPHTADFYILHEGPVGVFDGTLKEIKYKALKDEKKVEHPSTGGWVGITDKYWLTAIDLDNATESKARFLYTGNNGDRYQVDYLGAARQIAAGASVTTKTDFFAGAKQVNLLDRYAEEKHIDRFDLAIDFGWFYFLTKPFFYALQTLHGWLGNFGLAIVAFTVALRLVLYPLANKSYIAMNKMKLLQPKVKELQERFKDDRQRLNQEMMAVYKAEGANPLAGCLPILLQIPIFFALYKVLFISIEMRHTPFYLWITDLSAPDPTSLFNLFGLIPWTPPSFLHIGVLPLIMGVTMYLQQKMNPAPADPIQARMMNLLPIVFTVMLAGFPAGLVLYWTCNNTLSILQQWSIARRYNKLTSAKAKA</sequence>
<feature type="transmembrane region" description="Helical" evidence="13">
    <location>
        <begin position="526"/>
        <end position="545"/>
    </location>
</feature>
<feature type="transmembrane region" description="Helical" evidence="13">
    <location>
        <begin position="360"/>
        <end position="383"/>
    </location>
</feature>
<evidence type="ECO:0000256" key="7">
    <source>
        <dbReference type="ARBA" id="ARBA00022927"/>
    </source>
</evidence>
<keyword evidence="4 13" id="KW-0813">Transport</keyword>
<keyword evidence="5 13" id="KW-1003">Cell membrane</keyword>
<keyword evidence="9 13" id="KW-0472">Membrane</keyword>
<reference evidence="16 17" key="1">
    <citation type="submission" date="2020-08" db="EMBL/GenBank/DDBJ databases">
        <title>Genomic Encyclopedia of Type Strains, Phase IV (KMG-IV): sequencing the most valuable type-strain genomes for metagenomic binning, comparative biology and taxonomic classification.</title>
        <authorList>
            <person name="Goeker M."/>
        </authorList>
    </citation>
    <scope>NUCLEOTIDE SEQUENCE [LARGE SCALE GENOMIC DNA]</scope>
    <source>
        <strain evidence="16 17">DSM 11590</strain>
    </source>
</reference>
<feature type="domain" description="Membrane insertase YidC/Oxa/ALB C-terminal" evidence="14">
    <location>
        <begin position="364"/>
        <end position="560"/>
    </location>
</feature>
<evidence type="ECO:0000259" key="14">
    <source>
        <dbReference type="Pfam" id="PF02096"/>
    </source>
</evidence>
<keyword evidence="6 13" id="KW-0812">Transmembrane</keyword>
<evidence type="ECO:0000256" key="5">
    <source>
        <dbReference type="ARBA" id="ARBA00022475"/>
    </source>
</evidence>
<dbReference type="NCBIfam" id="TIGR03592">
    <property type="entry name" value="yidC_oxa1_cterm"/>
    <property type="match status" value="1"/>
</dbReference>
<proteinExistence type="inferred from homology"/>
<dbReference type="Pfam" id="PF02096">
    <property type="entry name" value="60KD_IMP"/>
    <property type="match status" value="1"/>
</dbReference>
<dbReference type="InterPro" id="IPR038221">
    <property type="entry name" value="YidC_periplasmic_sf"/>
</dbReference>
<dbReference type="InterPro" id="IPR028055">
    <property type="entry name" value="YidC/Oxa/ALB_C"/>
</dbReference>
<dbReference type="NCBIfam" id="NF002353">
    <property type="entry name" value="PRK01318.1-4"/>
    <property type="match status" value="1"/>
</dbReference>
<evidence type="ECO:0000313" key="17">
    <source>
        <dbReference type="Proteomes" id="UP000544872"/>
    </source>
</evidence>
<accession>A0A7W9ZJT8</accession>
<gene>
    <name evidence="13" type="primary">yidC</name>
    <name evidence="16" type="ORF">FHS48_002918</name>
</gene>
<evidence type="ECO:0000256" key="11">
    <source>
        <dbReference type="ARBA" id="ARBA00033245"/>
    </source>
</evidence>
<keyword evidence="10 13" id="KW-0143">Chaperone</keyword>
<dbReference type="GO" id="GO:0051205">
    <property type="term" value="P:protein insertion into membrane"/>
    <property type="evidence" value="ECO:0007669"/>
    <property type="project" value="TreeGrafter"/>
</dbReference>
<feature type="transmembrane region" description="Helical" evidence="13">
    <location>
        <begin position="6"/>
        <end position="25"/>
    </location>
</feature>
<evidence type="ECO:0000256" key="3">
    <source>
        <dbReference type="ARBA" id="ARBA00015325"/>
    </source>
</evidence>
<dbReference type="NCBIfam" id="TIGR03593">
    <property type="entry name" value="yidC_nterm"/>
    <property type="match status" value="1"/>
</dbReference>
<evidence type="ECO:0000256" key="2">
    <source>
        <dbReference type="ARBA" id="ARBA00010527"/>
    </source>
</evidence>
<dbReference type="HAMAP" id="MF_01810">
    <property type="entry name" value="YidC_type1"/>
    <property type="match status" value="1"/>
</dbReference>
<dbReference type="InterPro" id="IPR028053">
    <property type="entry name" value="Membr_insert_YidC_N"/>
</dbReference>
<evidence type="ECO:0000256" key="6">
    <source>
        <dbReference type="ARBA" id="ARBA00022692"/>
    </source>
</evidence>
<comment type="caution">
    <text evidence="16">The sequence shown here is derived from an EMBL/GenBank/DDBJ whole genome shotgun (WGS) entry which is preliminary data.</text>
</comment>
<evidence type="ECO:0000256" key="9">
    <source>
        <dbReference type="ARBA" id="ARBA00023136"/>
    </source>
</evidence>
<keyword evidence="17" id="KW-1185">Reference proteome</keyword>
<evidence type="ECO:0000313" key="16">
    <source>
        <dbReference type="EMBL" id="MBB6211479.1"/>
    </source>
</evidence>
<evidence type="ECO:0000256" key="1">
    <source>
        <dbReference type="ARBA" id="ARBA00004429"/>
    </source>
</evidence>
<feature type="transmembrane region" description="Helical" evidence="13">
    <location>
        <begin position="433"/>
        <end position="454"/>
    </location>
</feature>
<dbReference type="RefSeq" id="WP_184264286.1">
    <property type="nucleotide sequence ID" value="NZ_JACIIX010000011.1"/>
</dbReference>
<keyword evidence="8 13" id="KW-1133">Transmembrane helix</keyword>
<dbReference type="AlphaFoldDB" id="A0A7W9ZJT8"/>
<evidence type="ECO:0000256" key="8">
    <source>
        <dbReference type="ARBA" id="ARBA00022989"/>
    </source>
</evidence>
<dbReference type="InterPro" id="IPR047196">
    <property type="entry name" value="YidC_ALB_C"/>
</dbReference>
<evidence type="ECO:0000259" key="15">
    <source>
        <dbReference type="Pfam" id="PF14849"/>
    </source>
</evidence>
<dbReference type="Gene3D" id="2.70.98.90">
    <property type="match status" value="1"/>
</dbReference>
<dbReference type="InterPro" id="IPR019998">
    <property type="entry name" value="Membr_insert_YidC"/>
</dbReference>
<dbReference type="InterPro" id="IPR001708">
    <property type="entry name" value="YidC/ALB3/OXA1/COX18"/>
</dbReference>
<dbReference type="CDD" id="cd20070">
    <property type="entry name" value="5TM_YidC_Alb3"/>
    <property type="match status" value="1"/>
</dbReference>
<feature type="domain" description="Membrane insertase YidC N-terminal" evidence="15">
    <location>
        <begin position="76"/>
        <end position="352"/>
    </location>
</feature>
<evidence type="ECO:0000256" key="4">
    <source>
        <dbReference type="ARBA" id="ARBA00022448"/>
    </source>
</evidence>
<comment type="similarity">
    <text evidence="2 13">Belongs to the OXA1/ALB3/YidC family. Type 1 subfamily.</text>
</comment>
<organism evidence="16 17">
    <name type="scientific">Novispirillum itersonii</name>
    <name type="common">Aquaspirillum itersonii</name>
    <dbReference type="NCBI Taxonomy" id="189"/>
    <lineage>
        <taxon>Bacteria</taxon>
        <taxon>Pseudomonadati</taxon>
        <taxon>Pseudomonadota</taxon>
        <taxon>Alphaproteobacteria</taxon>
        <taxon>Rhodospirillales</taxon>
        <taxon>Novispirillaceae</taxon>
        <taxon>Novispirillum</taxon>
    </lineage>
</organism>
<dbReference type="PRINTS" id="PR00701">
    <property type="entry name" value="60KDINNERMP"/>
</dbReference>
<dbReference type="PRINTS" id="PR01900">
    <property type="entry name" value="YIDCPROTEIN"/>
</dbReference>
<dbReference type="EMBL" id="JACIIX010000011">
    <property type="protein sequence ID" value="MBB6211479.1"/>
    <property type="molecule type" value="Genomic_DNA"/>
</dbReference>
<evidence type="ECO:0000256" key="13">
    <source>
        <dbReference type="HAMAP-Rule" id="MF_01810"/>
    </source>
</evidence>
<comment type="function">
    <text evidence="13">Required for the insertion and/or proper folding and/or complex formation of integral membrane proteins into the membrane. Involved in integration of membrane proteins that insert both dependently and independently of the Sec translocase complex, as well as at least some lipoproteins. Aids folding of multispanning membrane proteins.</text>
</comment>
<evidence type="ECO:0000256" key="10">
    <source>
        <dbReference type="ARBA" id="ARBA00023186"/>
    </source>
</evidence>
<keyword evidence="7 13" id="KW-0653">Protein transport</keyword>
<evidence type="ECO:0000256" key="12">
    <source>
        <dbReference type="ARBA" id="ARBA00033342"/>
    </source>
</evidence>
<dbReference type="GO" id="GO:0005886">
    <property type="term" value="C:plasma membrane"/>
    <property type="evidence" value="ECO:0007669"/>
    <property type="project" value="UniProtKB-SubCell"/>
</dbReference>
<feature type="transmembrane region" description="Helical" evidence="13">
    <location>
        <begin position="489"/>
        <end position="506"/>
    </location>
</feature>
<dbReference type="PANTHER" id="PTHR12428:SF65">
    <property type="entry name" value="CYTOCHROME C OXIDASE ASSEMBLY PROTEIN COX18, MITOCHONDRIAL"/>
    <property type="match status" value="1"/>
</dbReference>
<dbReference type="GO" id="GO:0032977">
    <property type="term" value="F:membrane insertase activity"/>
    <property type="evidence" value="ECO:0007669"/>
    <property type="project" value="InterPro"/>
</dbReference>
<dbReference type="GO" id="GO:0015031">
    <property type="term" value="P:protein transport"/>
    <property type="evidence" value="ECO:0007669"/>
    <property type="project" value="UniProtKB-KW"/>
</dbReference>
<protein>
    <recommendedName>
        <fullName evidence="3 13">Membrane protein insertase YidC</fullName>
    </recommendedName>
    <alternativeName>
        <fullName evidence="12 13">Foldase YidC</fullName>
    </alternativeName>
    <alternativeName>
        <fullName evidence="11 13">Membrane integrase YidC</fullName>
    </alternativeName>
    <alternativeName>
        <fullName evidence="13">Membrane protein YidC</fullName>
    </alternativeName>
</protein>
<dbReference type="PANTHER" id="PTHR12428">
    <property type="entry name" value="OXA1"/>
    <property type="match status" value="1"/>
</dbReference>
<comment type="subunit">
    <text evidence="13">Interacts with the Sec translocase complex via SecD. Specifically interacts with transmembrane segments of nascent integral membrane proteins during membrane integration.</text>
</comment>
<dbReference type="CDD" id="cd19961">
    <property type="entry name" value="EcYidC-like_peri"/>
    <property type="match status" value="1"/>
</dbReference>
<name>A0A7W9ZJT8_NOVIT</name>